<comment type="similarity">
    <text evidence="2">Belongs to the peptidase S49 family.</text>
</comment>
<organism evidence="13 14">
    <name type="scientific">Alkalimonas collagenimarina</name>
    <dbReference type="NCBI Taxonomy" id="400390"/>
    <lineage>
        <taxon>Bacteria</taxon>
        <taxon>Pseudomonadati</taxon>
        <taxon>Pseudomonadota</taxon>
        <taxon>Gammaproteobacteria</taxon>
        <taxon>Alkalimonas</taxon>
    </lineage>
</organism>
<evidence type="ECO:0000256" key="10">
    <source>
        <dbReference type="SAM" id="Phobius"/>
    </source>
</evidence>
<dbReference type="GO" id="GO:0008233">
    <property type="term" value="F:peptidase activity"/>
    <property type="evidence" value="ECO:0007669"/>
    <property type="project" value="UniProtKB-KW"/>
</dbReference>
<evidence type="ECO:0000256" key="4">
    <source>
        <dbReference type="ARBA" id="ARBA00022670"/>
    </source>
</evidence>
<dbReference type="InterPro" id="IPR002142">
    <property type="entry name" value="Peptidase_S49"/>
</dbReference>
<evidence type="ECO:0000259" key="12">
    <source>
        <dbReference type="Pfam" id="PF08496"/>
    </source>
</evidence>
<dbReference type="Proteomes" id="UP001231616">
    <property type="component" value="Unassembled WGS sequence"/>
</dbReference>
<evidence type="ECO:0000256" key="7">
    <source>
        <dbReference type="ARBA" id="ARBA00022825"/>
    </source>
</evidence>
<keyword evidence="9 10" id="KW-0472">Membrane</keyword>
<accession>A0ABT9H335</accession>
<comment type="subcellular location">
    <subcellularLocation>
        <location evidence="1">Cell membrane</location>
    </subcellularLocation>
</comment>
<reference evidence="13 14" key="1">
    <citation type="submission" date="2023-08" db="EMBL/GenBank/DDBJ databases">
        <authorList>
            <person name="Joshi A."/>
            <person name="Thite S."/>
        </authorList>
    </citation>
    <scope>NUCLEOTIDE SEQUENCE [LARGE SCALE GENOMIC DNA]</scope>
    <source>
        <strain evidence="13 14">AC40</strain>
    </source>
</reference>
<name>A0ABT9H335_9GAMM</name>
<dbReference type="NCBIfam" id="NF008745">
    <property type="entry name" value="PRK11778.1"/>
    <property type="match status" value="1"/>
</dbReference>
<dbReference type="PANTHER" id="PTHR42987">
    <property type="entry name" value="PEPTIDASE S49"/>
    <property type="match status" value="1"/>
</dbReference>
<keyword evidence="3" id="KW-1003">Cell membrane</keyword>
<sequence>MEFLFDYGLFLAKAATIVIAVGLIIGLIAGAAMRQKPKKGEFQFTDLSDEYRQLQTELQGELLDKKAFKRWSKQQKKAEATDALPTTFVIDFHGSMAAAEVDALREEVTAVLAVATPEDEVFVRLESGGGVVHGYGLGASQLDRIRQRDINLTVAVDKVAASGGYMMACIAHRIIAAPFAIIGSIGVLAQLPNFHKFLQKNNIDFEQFTAGEFKRTVTLFGENTEKGRQKFQQELEQTHHLFKDHVFTHREVLNIDEVATGEYWLGRQALELKLVDALQTSDDYLIEQISHRRVMQVKFQQRKKLAERMGAGAASALEQLWQKLSSFHWQK</sequence>
<evidence type="ECO:0000256" key="6">
    <source>
        <dbReference type="ARBA" id="ARBA00022801"/>
    </source>
</evidence>
<dbReference type="Gene3D" id="3.90.226.10">
    <property type="entry name" value="2-enoyl-CoA Hydratase, Chain A, domain 1"/>
    <property type="match status" value="1"/>
</dbReference>
<dbReference type="Pfam" id="PF08496">
    <property type="entry name" value="Peptidase_S49_N"/>
    <property type="match status" value="1"/>
</dbReference>
<keyword evidence="5 10" id="KW-0812">Transmembrane</keyword>
<dbReference type="SUPFAM" id="SSF52096">
    <property type="entry name" value="ClpP/crotonase"/>
    <property type="match status" value="1"/>
</dbReference>
<keyword evidence="8 10" id="KW-1133">Transmembrane helix</keyword>
<evidence type="ECO:0000256" key="1">
    <source>
        <dbReference type="ARBA" id="ARBA00004236"/>
    </source>
</evidence>
<evidence type="ECO:0000256" key="9">
    <source>
        <dbReference type="ARBA" id="ARBA00023136"/>
    </source>
</evidence>
<feature type="transmembrane region" description="Helical" evidence="10">
    <location>
        <begin position="174"/>
        <end position="191"/>
    </location>
</feature>
<dbReference type="CDD" id="cd07023">
    <property type="entry name" value="S49_Sppa_N_C"/>
    <property type="match status" value="1"/>
</dbReference>
<proteinExistence type="inferred from homology"/>
<evidence type="ECO:0000313" key="14">
    <source>
        <dbReference type="Proteomes" id="UP001231616"/>
    </source>
</evidence>
<feature type="domain" description="Peptidase S49 N-terminal proteobacteria" evidence="12">
    <location>
        <begin position="2"/>
        <end position="142"/>
    </location>
</feature>
<dbReference type="RefSeq" id="WP_305894969.1">
    <property type="nucleotide sequence ID" value="NZ_JAUZVZ010000031.1"/>
</dbReference>
<evidence type="ECO:0000259" key="11">
    <source>
        <dbReference type="Pfam" id="PF01343"/>
    </source>
</evidence>
<evidence type="ECO:0000256" key="2">
    <source>
        <dbReference type="ARBA" id="ARBA00008683"/>
    </source>
</evidence>
<gene>
    <name evidence="13" type="primary">sohB</name>
    <name evidence="13" type="ORF">Q3O60_16160</name>
</gene>
<comment type="caution">
    <text evidence="13">The sequence shown here is derived from an EMBL/GenBank/DDBJ whole genome shotgun (WGS) entry which is preliminary data.</text>
</comment>
<keyword evidence="6 13" id="KW-0378">Hydrolase</keyword>
<evidence type="ECO:0000313" key="13">
    <source>
        <dbReference type="EMBL" id="MDP4537720.1"/>
    </source>
</evidence>
<dbReference type="EC" id="3.4.21.-" evidence="13"/>
<dbReference type="EMBL" id="JAUZVZ010000031">
    <property type="protein sequence ID" value="MDP4537720.1"/>
    <property type="molecule type" value="Genomic_DNA"/>
</dbReference>
<dbReference type="InterPro" id="IPR047272">
    <property type="entry name" value="S49_SppA_C"/>
</dbReference>
<dbReference type="PANTHER" id="PTHR42987:SF4">
    <property type="entry name" value="PROTEASE SOHB-RELATED"/>
    <property type="match status" value="1"/>
</dbReference>
<dbReference type="GO" id="GO:0006508">
    <property type="term" value="P:proteolysis"/>
    <property type="evidence" value="ECO:0007669"/>
    <property type="project" value="UniProtKB-KW"/>
</dbReference>
<evidence type="ECO:0000256" key="3">
    <source>
        <dbReference type="ARBA" id="ARBA00022475"/>
    </source>
</evidence>
<dbReference type="Gene3D" id="6.20.330.10">
    <property type="match status" value="1"/>
</dbReference>
<evidence type="ECO:0000256" key="8">
    <source>
        <dbReference type="ARBA" id="ARBA00022989"/>
    </source>
</evidence>
<dbReference type="Pfam" id="PF01343">
    <property type="entry name" value="Peptidase_S49"/>
    <property type="match status" value="1"/>
</dbReference>
<dbReference type="InterPro" id="IPR013703">
    <property type="entry name" value="Peptidase_S49_N_proteobac"/>
</dbReference>
<keyword evidence="4 13" id="KW-0645">Protease</keyword>
<feature type="domain" description="Peptidase S49" evidence="11">
    <location>
        <begin position="146"/>
        <end position="285"/>
    </location>
</feature>
<protein>
    <submittedName>
        <fullName evidence="13">Protease SohB</fullName>
        <ecNumber evidence="13">3.4.21.-</ecNumber>
    </submittedName>
</protein>
<feature type="transmembrane region" description="Helical" evidence="10">
    <location>
        <begin position="12"/>
        <end position="33"/>
    </location>
</feature>
<keyword evidence="14" id="KW-1185">Reference proteome</keyword>
<keyword evidence="7" id="KW-0720">Serine protease</keyword>
<evidence type="ECO:0000256" key="5">
    <source>
        <dbReference type="ARBA" id="ARBA00022692"/>
    </source>
</evidence>
<dbReference type="InterPro" id="IPR029045">
    <property type="entry name" value="ClpP/crotonase-like_dom_sf"/>
</dbReference>